<sequence length="473" mass="53734">MSDDDENKYDRLYKTTVRFRKAFFIAFGTTVPPSLRDTLATNKKEKNRDKIEEKSDNITSSTKVYKSIAERAEAVVVMIVIIKTLRPGLSRCRIHRLAKIYLRHLSPILWIISYVLNTELYGDFTSSGGKDHPLVRCLTHLLRILSVPPKILHENAPFLTPRKQIRVDIVPDLRLTGKSRNYSVFHKFITHAKRDVQSNINDRMTALWLTSKEREPLTREINPDPRYAMRHALLELTIAKATLLSFEELLVLLNYVCQAFARDRVLGDSRNLPTLTSDLDALYLYNTLTTMTRARFKTKVIEVNLLQCTCHAKCSGLRHHVAAIAERYEQRFYDTFVFARASTVISPISRLSLTVKNNTVHAPVRCISSAAPSMSSCIVDGNTQLKHLPLYTLQIREDGTISYAHRFYISNSTTITDQLYRQCSSSATGQHTGLCFGGSRPGGVAPLVALKHIPILITTITTFSRLHYTEIHV</sequence>
<reference evidence="3" key="1">
    <citation type="submission" date="2012-12" db="EMBL/GenBank/DDBJ databases">
        <authorList>
            <person name="Hellsten U."/>
            <person name="Grimwood J."/>
            <person name="Chapman J.A."/>
            <person name="Shapiro H."/>
            <person name="Aerts A."/>
            <person name="Otillar R.P."/>
            <person name="Terry A.Y."/>
            <person name="Boore J.L."/>
            <person name="Simakov O."/>
            <person name="Marletaz F."/>
            <person name="Cho S.-J."/>
            <person name="Edsinger-Gonzales E."/>
            <person name="Havlak P."/>
            <person name="Kuo D.-H."/>
            <person name="Larsson T."/>
            <person name="Lv J."/>
            <person name="Arendt D."/>
            <person name="Savage R."/>
            <person name="Osoegawa K."/>
            <person name="de Jong P."/>
            <person name="Lindberg D.R."/>
            <person name="Seaver E.C."/>
            <person name="Weisblat D.A."/>
            <person name="Putnam N.H."/>
            <person name="Grigoriev I.V."/>
            <person name="Rokhsar D.S."/>
        </authorList>
    </citation>
    <scope>NUCLEOTIDE SEQUENCE</scope>
    <source>
        <strain evidence="3">I ESC-2004</strain>
    </source>
</reference>
<proteinExistence type="predicted"/>
<dbReference type="AlphaFoldDB" id="R7TUN5"/>
<reference evidence="1 3" key="2">
    <citation type="journal article" date="2013" name="Nature">
        <title>Insights into bilaterian evolution from three spiralian genomes.</title>
        <authorList>
            <person name="Simakov O."/>
            <person name="Marletaz F."/>
            <person name="Cho S.J."/>
            <person name="Edsinger-Gonzales E."/>
            <person name="Havlak P."/>
            <person name="Hellsten U."/>
            <person name="Kuo D.H."/>
            <person name="Larsson T."/>
            <person name="Lv J."/>
            <person name="Arendt D."/>
            <person name="Savage R."/>
            <person name="Osoegawa K."/>
            <person name="de Jong P."/>
            <person name="Grimwood J."/>
            <person name="Chapman J.A."/>
            <person name="Shapiro H."/>
            <person name="Aerts A."/>
            <person name="Otillar R.P."/>
            <person name="Terry A.Y."/>
            <person name="Boore J.L."/>
            <person name="Grigoriev I.V."/>
            <person name="Lindberg D.R."/>
            <person name="Seaver E.C."/>
            <person name="Weisblat D.A."/>
            <person name="Putnam N.H."/>
            <person name="Rokhsar D.S."/>
        </authorList>
    </citation>
    <scope>NUCLEOTIDE SEQUENCE</scope>
    <source>
        <strain evidence="1 3">I ESC-2004</strain>
    </source>
</reference>
<dbReference type="HOGENOM" id="CLU_577776_0_0_1"/>
<evidence type="ECO:0000313" key="3">
    <source>
        <dbReference type="Proteomes" id="UP000014760"/>
    </source>
</evidence>
<dbReference type="EMBL" id="KB309212">
    <property type="protein sequence ID" value="ELT95186.1"/>
    <property type="molecule type" value="Genomic_DNA"/>
</dbReference>
<evidence type="ECO:0000313" key="1">
    <source>
        <dbReference type="EMBL" id="ELT95186.1"/>
    </source>
</evidence>
<organism evidence="1">
    <name type="scientific">Capitella teleta</name>
    <name type="common">Polychaete worm</name>
    <dbReference type="NCBI Taxonomy" id="283909"/>
    <lineage>
        <taxon>Eukaryota</taxon>
        <taxon>Metazoa</taxon>
        <taxon>Spiralia</taxon>
        <taxon>Lophotrochozoa</taxon>
        <taxon>Annelida</taxon>
        <taxon>Polychaeta</taxon>
        <taxon>Sedentaria</taxon>
        <taxon>Scolecida</taxon>
        <taxon>Capitellidae</taxon>
        <taxon>Capitella</taxon>
    </lineage>
</organism>
<accession>R7TUN5</accession>
<reference evidence="2" key="3">
    <citation type="submission" date="2015-06" db="UniProtKB">
        <authorList>
            <consortium name="EnsemblMetazoa"/>
        </authorList>
    </citation>
    <scope>IDENTIFICATION</scope>
</reference>
<keyword evidence="3" id="KW-1185">Reference proteome</keyword>
<dbReference type="EnsemblMetazoa" id="CapteT187515">
    <property type="protein sequence ID" value="CapteP187515"/>
    <property type="gene ID" value="CapteG187515"/>
</dbReference>
<protein>
    <submittedName>
        <fullName evidence="1 2">Uncharacterized protein</fullName>
    </submittedName>
</protein>
<name>R7TUN5_CAPTE</name>
<dbReference type="EMBL" id="AMQN01011962">
    <property type="status" value="NOT_ANNOTATED_CDS"/>
    <property type="molecule type" value="Genomic_DNA"/>
</dbReference>
<dbReference type="Proteomes" id="UP000014760">
    <property type="component" value="Unassembled WGS sequence"/>
</dbReference>
<evidence type="ECO:0000313" key="2">
    <source>
        <dbReference type="EnsemblMetazoa" id="CapteP187515"/>
    </source>
</evidence>
<gene>
    <name evidence="1" type="ORF">CAPTEDRAFT_187515</name>
</gene>